<accession>A0A448WFA5</accession>
<organism evidence="2 3">
    <name type="scientific">Protopolystoma xenopodis</name>
    <dbReference type="NCBI Taxonomy" id="117903"/>
    <lineage>
        <taxon>Eukaryota</taxon>
        <taxon>Metazoa</taxon>
        <taxon>Spiralia</taxon>
        <taxon>Lophotrochozoa</taxon>
        <taxon>Platyhelminthes</taxon>
        <taxon>Monogenea</taxon>
        <taxon>Polyopisthocotylea</taxon>
        <taxon>Polystomatidea</taxon>
        <taxon>Polystomatidae</taxon>
        <taxon>Protopolystoma</taxon>
    </lineage>
</organism>
<reference evidence="2" key="1">
    <citation type="submission" date="2018-11" db="EMBL/GenBank/DDBJ databases">
        <authorList>
            <consortium name="Pathogen Informatics"/>
        </authorList>
    </citation>
    <scope>NUCLEOTIDE SEQUENCE</scope>
</reference>
<feature type="compositionally biased region" description="Basic residues" evidence="1">
    <location>
        <begin position="200"/>
        <end position="211"/>
    </location>
</feature>
<evidence type="ECO:0000256" key="1">
    <source>
        <dbReference type="SAM" id="MobiDB-lite"/>
    </source>
</evidence>
<feature type="compositionally biased region" description="Acidic residues" evidence="1">
    <location>
        <begin position="290"/>
        <end position="308"/>
    </location>
</feature>
<feature type="region of interest" description="Disordered" evidence="1">
    <location>
        <begin position="105"/>
        <end position="124"/>
    </location>
</feature>
<comment type="caution">
    <text evidence="2">The sequence shown here is derived from an EMBL/GenBank/DDBJ whole genome shotgun (WGS) entry which is preliminary data.</text>
</comment>
<name>A0A448WFA5_9PLAT</name>
<feature type="region of interest" description="Disordered" evidence="1">
    <location>
        <begin position="198"/>
        <end position="240"/>
    </location>
</feature>
<feature type="region of interest" description="Disordered" evidence="1">
    <location>
        <begin position="272"/>
        <end position="308"/>
    </location>
</feature>
<keyword evidence="3" id="KW-1185">Reference proteome</keyword>
<protein>
    <submittedName>
        <fullName evidence="2">Uncharacterized protein</fullName>
    </submittedName>
</protein>
<dbReference type="Proteomes" id="UP000784294">
    <property type="component" value="Unassembled WGS sequence"/>
</dbReference>
<feature type="non-terminal residue" evidence="2">
    <location>
        <position position="308"/>
    </location>
</feature>
<evidence type="ECO:0000313" key="3">
    <source>
        <dbReference type="Proteomes" id="UP000784294"/>
    </source>
</evidence>
<sequence length="308" mass="33896">MRIKHPNTAKTCCQIDTSNDHHPAQNRDDFIGKATRTNQPIKAVKGKILKSTLAKDTVSNHLLHRLPEEELPLARAANRFMTQFSAWSSHVKSWVPVESACENPSSNIDSNECESTSREANNTTRHTTCGENIAILHTESELADKSSSLQVSLASRLPNPQNSLIDTGSCDLLTMSHVYPIVPDPIMALAPPYVGDPNLRVHHHHHDSHTHRYQDYPSHSGSHDQVKSKRPGNPNDMSIQASSTSHLNLISVQSSSTDAVVPLDSISLSKAEEIPTSKGQLVLESSEFLESGEELDDEPIDEEDEDIG</sequence>
<gene>
    <name evidence="2" type="ORF">PXEA_LOCUS3798</name>
</gene>
<proteinExistence type="predicted"/>
<dbReference type="AlphaFoldDB" id="A0A448WFA5"/>
<dbReference type="EMBL" id="CAAALY010008762">
    <property type="protein sequence ID" value="VEL10358.1"/>
    <property type="molecule type" value="Genomic_DNA"/>
</dbReference>
<evidence type="ECO:0000313" key="2">
    <source>
        <dbReference type="EMBL" id="VEL10358.1"/>
    </source>
</evidence>